<keyword evidence="4" id="KW-0808">Transferase</keyword>
<keyword evidence="3" id="KW-0963">Cytoplasm</keyword>
<evidence type="ECO:0000256" key="8">
    <source>
        <dbReference type="ARBA" id="ARBA00038873"/>
    </source>
</evidence>
<gene>
    <name evidence="11" type="ORF">D9Q98_008061</name>
</gene>
<sequence length="386" mass="41143">MRPQVTPETATDLAIAHWHLAGPLNCTQLDGYDDRNYRLTGQDGRSWVFKIHNAADSLPEAQFAEAQNALLGLLVAAGFAVTAPLPLQGQQHRANDSFSDGFTLRVRGEDGTTHAARLLTWLPGDVLETVEQSAALYKELGGVLGQVDAVLMGCDLADRYPALRRKFDWNTMQLPATYARVREDLLRGAGVDVQLLDQVVALFDQATSAADGQLRRSIIHSDANERNVLANGAAAAAAAAAEQRSAASDSSAAAAAAATGGSLITGLIDWSDACLQWLAQEPATCAAYCCLLPAYINDPLPAAAAVVAGYERELPLLEVERRLLRTLMMGRLALSLALGAQAAALQPDNAAYLLQTQKNGWRLLRLLADMSDATFAAAVFPTHAAE</sequence>
<protein>
    <recommendedName>
        <fullName evidence="9">Hydroxylysine kinase</fullName>
        <ecNumber evidence="8">2.7.1.81</ecNumber>
    </recommendedName>
</protein>
<proteinExistence type="inferred from homology"/>
<reference evidence="11" key="1">
    <citation type="journal article" date="2019" name="Plant J.">
        <title>Chlorella vulgaris genome assembly and annotation reveals the molecular basis for metabolic acclimation to high light conditions.</title>
        <authorList>
            <person name="Cecchin M."/>
            <person name="Marcolungo L."/>
            <person name="Rossato M."/>
            <person name="Girolomoni L."/>
            <person name="Cosentino E."/>
            <person name="Cuine S."/>
            <person name="Li-Beisson Y."/>
            <person name="Delledonne M."/>
            <person name="Ballottari M."/>
        </authorList>
    </citation>
    <scope>NUCLEOTIDE SEQUENCE</scope>
    <source>
        <strain evidence="11">211/11P</strain>
    </source>
</reference>
<dbReference type="InterPro" id="IPR050249">
    <property type="entry name" value="Pseudomonas-type_ThrB"/>
</dbReference>
<dbReference type="Pfam" id="PF01636">
    <property type="entry name" value="APH"/>
    <property type="match status" value="1"/>
</dbReference>
<evidence type="ECO:0000256" key="1">
    <source>
        <dbReference type="ARBA" id="ARBA00004496"/>
    </source>
</evidence>
<evidence type="ECO:0000256" key="2">
    <source>
        <dbReference type="ARBA" id="ARBA00006219"/>
    </source>
</evidence>
<evidence type="ECO:0000256" key="5">
    <source>
        <dbReference type="ARBA" id="ARBA00022777"/>
    </source>
</evidence>
<dbReference type="AlphaFoldDB" id="A0A9D4TI06"/>
<keyword evidence="12" id="KW-1185">Reference proteome</keyword>
<organism evidence="11 12">
    <name type="scientific">Chlorella vulgaris</name>
    <name type="common">Green alga</name>
    <dbReference type="NCBI Taxonomy" id="3077"/>
    <lineage>
        <taxon>Eukaryota</taxon>
        <taxon>Viridiplantae</taxon>
        <taxon>Chlorophyta</taxon>
        <taxon>core chlorophytes</taxon>
        <taxon>Trebouxiophyceae</taxon>
        <taxon>Chlorellales</taxon>
        <taxon>Chlorellaceae</taxon>
        <taxon>Chlorella clade</taxon>
        <taxon>Chlorella</taxon>
    </lineage>
</organism>
<keyword evidence="5" id="KW-0418">Kinase</keyword>
<comment type="function">
    <text evidence="7">Catalyzes the GTP-dependent phosphorylation of 5-hydroxy-L-lysine.</text>
</comment>
<dbReference type="OrthoDB" id="9973935at2759"/>
<dbReference type="EC" id="2.7.1.81" evidence="8"/>
<dbReference type="PANTHER" id="PTHR21064:SF1">
    <property type="entry name" value="HYDROXYLYSINE KINASE"/>
    <property type="match status" value="1"/>
</dbReference>
<name>A0A9D4TI06_CHLVU</name>
<dbReference type="InterPro" id="IPR002575">
    <property type="entry name" value="Aminoglycoside_PTrfase"/>
</dbReference>
<evidence type="ECO:0000256" key="4">
    <source>
        <dbReference type="ARBA" id="ARBA00022679"/>
    </source>
</evidence>
<accession>A0A9D4TI06</accession>
<comment type="similarity">
    <text evidence="2">Belongs to the aminoglycoside phosphotransferase family.</text>
</comment>
<feature type="domain" description="Aminoglycoside phosphotransferase" evidence="10">
    <location>
        <begin position="30"/>
        <end position="231"/>
    </location>
</feature>
<reference evidence="11" key="2">
    <citation type="submission" date="2020-11" db="EMBL/GenBank/DDBJ databases">
        <authorList>
            <person name="Cecchin M."/>
            <person name="Marcolungo L."/>
            <person name="Rossato M."/>
            <person name="Girolomoni L."/>
            <person name="Cosentino E."/>
            <person name="Cuine S."/>
            <person name="Li-Beisson Y."/>
            <person name="Delledonne M."/>
            <person name="Ballottari M."/>
        </authorList>
    </citation>
    <scope>NUCLEOTIDE SEQUENCE</scope>
    <source>
        <strain evidence="11">211/11P</strain>
        <tissue evidence="11">Whole cell</tissue>
    </source>
</reference>
<evidence type="ECO:0000256" key="7">
    <source>
        <dbReference type="ARBA" id="ARBA00037368"/>
    </source>
</evidence>
<dbReference type="Gene3D" id="3.90.1200.10">
    <property type="match status" value="1"/>
</dbReference>
<comment type="catalytic activity">
    <reaction evidence="6">
        <text>(5R)-5-hydroxy-L-lysine + GTP = (5R)-5-phosphooxy-L-lysine + GDP + H(+)</text>
        <dbReference type="Rhea" id="RHEA:19049"/>
        <dbReference type="ChEBI" id="CHEBI:15378"/>
        <dbReference type="ChEBI" id="CHEBI:37565"/>
        <dbReference type="ChEBI" id="CHEBI:57882"/>
        <dbReference type="ChEBI" id="CHEBI:58189"/>
        <dbReference type="ChEBI" id="CHEBI:58357"/>
        <dbReference type="EC" id="2.7.1.81"/>
    </reaction>
</comment>
<evidence type="ECO:0000256" key="9">
    <source>
        <dbReference type="ARBA" id="ARBA00040505"/>
    </source>
</evidence>
<evidence type="ECO:0000313" key="11">
    <source>
        <dbReference type="EMBL" id="KAI3426093.1"/>
    </source>
</evidence>
<dbReference type="GO" id="GO:0005737">
    <property type="term" value="C:cytoplasm"/>
    <property type="evidence" value="ECO:0007669"/>
    <property type="project" value="UniProtKB-SubCell"/>
</dbReference>
<comment type="caution">
    <text evidence="11">The sequence shown here is derived from an EMBL/GenBank/DDBJ whole genome shotgun (WGS) entry which is preliminary data.</text>
</comment>
<dbReference type="PANTHER" id="PTHR21064">
    <property type="entry name" value="AMINOGLYCOSIDE PHOSPHOTRANSFERASE DOMAIN-CONTAINING PROTEIN-RELATED"/>
    <property type="match status" value="1"/>
</dbReference>
<evidence type="ECO:0000259" key="10">
    <source>
        <dbReference type="Pfam" id="PF01636"/>
    </source>
</evidence>
<evidence type="ECO:0000256" key="6">
    <source>
        <dbReference type="ARBA" id="ARBA00036820"/>
    </source>
</evidence>
<comment type="subcellular location">
    <subcellularLocation>
        <location evidence="1">Cytoplasm</location>
    </subcellularLocation>
</comment>
<evidence type="ECO:0000256" key="3">
    <source>
        <dbReference type="ARBA" id="ARBA00022490"/>
    </source>
</evidence>
<dbReference type="EMBL" id="SIDB01000011">
    <property type="protein sequence ID" value="KAI3426093.1"/>
    <property type="molecule type" value="Genomic_DNA"/>
</dbReference>
<evidence type="ECO:0000313" key="12">
    <source>
        <dbReference type="Proteomes" id="UP001055712"/>
    </source>
</evidence>
<dbReference type="Proteomes" id="UP001055712">
    <property type="component" value="Unassembled WGS sequence"/>
</dbReference>
<dbReference type="GO" id="GO:0047992">
    <property type="term" value="F:hydroxylysine kinase activity"/>
    <property type="evidence" value="ECO:0007669"/>
    <property type="project" value="UniProtKB-EC"/>
</dbReference>
<dbReference type="SUPFAM" id="SSF56112">
    <property type="entry name" value="Protein kinase-like (PK-like)"/>
    <property type="match status" value="1"/>
</dbReference>
<dbReference type="InterPro" id="IPR011009">
    <property type="entry name" value="Kinase-like_dom_sf"/>
</dbReference>